<comment type="subcellular location">
    <subcellularLocation>
        <location evidence="8">Cytoplasm</location>
    </subcellularLocation>
</comment>
<dbReference type="Proteomes" id="UP000199047">
    <property type="component" value="Unassembled WGS sequence"/>
</dbReference>
<evidence type="ECO:0000256" key="9">
    <source>
        <dbReference type="SAM" id="MobiDB-lite"/>
    </source>
</evidence>
<feature type="compositionally biased region" description="Basic and acidic residues" evidence="9">
    <location>
        <begin position="68"/>
        <end position="83"/>
    </location>
</feature>
<dbReference type="SUPFAM" id="SSF109604">
    <property type="entry name" value="HD-domain/PDEase-like"/>
    <property type="match status" value="1"/>
</dbReference>
<dbReference type="EMBL" id="FBTB01000010">
    <property type="protein sequence ID" value="CUW09346.1"/>
    <property type="molecule type" value="Genomic_DNA"/>
</dbReference>
<dbReference type="InterPro" id="IPR006194">
    <property type="entry name" value="Gly-tRNA-synth_heterodimer"/>
</dbReference>
<dbReference type="GO" id="GO:0006426">
    <property type="term" value="P:glycyl-tRNA aminoacylation"/>
    <property type="evidence" value="ECO:0007669"/>
    <property type="project" value="UniProtKB-UniRule"/>
</dbReference>
<feature type="region of interest" description="Disordered" evidence="9">
    <location>
        <begin position="66"/>
        <end position="87"/>
    </location>
</feature>
<keyword evidence="2 8" id="KW-0436">Ligase</keyword>
<evidence type="ECO:0000256" key="5">
    <source>
        <dbReference type="ARBA" id="ARBA00022917"/>
    </source>
</evidence>
<accession>A0AAN2QUT7</accession>
<comment type="caution">
    <text evidence="11">The sequence shown here is derived from an EMBL/GenBank/DDBJ whole genome shotgun (WGS) entry which is preliminary data.</text>
</comment>
<sequence length="687" mass="76642">MMSTFLLEIGLEEMPAHLVTSSEAQLIARTTEFLSEHRLSVGHIQPYSTPRRLAVELIDISSESEALSEEKRGPSIERAKDDNGNWSKAAQGFARGQGMTPENFEERDGYVWLTKHTPGVSAADILASIGEEVIAQMKFTTYMKWANNAFLYVRPIRWIVALLDEKVIDFNILDVKTGRMTRGHRFLSNEHITIANAGVYVATLKAAYVIVDAATRKGIIQSQLEDIANQNNWLLDLSSDAAQNLLEEVNNIVEWPTAFSGGFENKYLELPDEVLMTSMREHQRFFYVTNQANDLLPHFLSVRNGNSEHLDNVIAGNEKVLVARLEDAEFFYQEDKQKTIDDNMTKVKKLVFHEKIGTVYEHMQRVGRLAASLADELQFDETQKADLARASEIYKFDLMTGMVGEFDELQGIMGEHYAQLFGESAAVASAIREHYMPVSANGNIAETAVGAVLAIADKLDTIVTFFSADLIPSGSNDPYGLRRAANGVVRTLQNKHWHVALRSLLSDFVKSNGEVTENADLTAIMTFILDRVRKLALDGDVRPDIVAAGTALTPDVDVVYIVDRTQTLANHADDDNFRDIIEALTRVSRLAMKQPAEGLVDESLFENQTEQALFIATQKINLAALESQGGDAVYSALAELQKPIADYFDMTMVNADNELVKNNRYLQLHMIDKLISALGDLEQIVIK</sequence>
<dbReference type="NCBIfam" id="TIGR00211">
    <property type="entry name" value="glyS"/>
    <property type="match status" value="1"/>
</dbReference>
<evidence type="ECO:0000256" key="8">
    <source>
        <dbReference type="HAMAP-Rule" id="MF_00255"/>
    </source>
</evidence>
<evidence type="ECO:0000313" key="10">
    <source>
        <dbReference type="EMBL" id="CUW09346.1"/>
    </source>
</evidence>
<dbReference type="PANTHER" id="PTHR30075">
    <property type="entry name" value="GLYCYL-TRNA SYNTHETASE"/>
    <property type="match status" value="1"/>
</dbReference>
<evidence type="ECO:0000256" key="1">
    <source>
        <dbReference type="ARBA" id="ARBA00008226"/>
    </source>
</evidence>
<dbReference type="Proteomes" id="UP000198868">
    <property type="component" value="Unassembled WGS sequence"/>
</dbReference>
<comment type="catalytic activity">
    <reaction evidence="7 8">
        <text>tRNA(Gly) + glycine + ATP = glycyl-tRNA(Gly) + AMP + diphosphate</text>
        <dbReference type="Rhea" id="RHEA:16013"/>
        <dbReference type="Rhea" id="RHEA-COMP:9664"/>
        <dbReference type="Rhea" id="RHEA-COMP:9683"/>
        <dbReference type="ChEBI" id="CHEBI:30616"/>
        <dbReference type="ChEBI" id="CHEBI:33019"/>
        <dbReference type="ChEBI" id="CHEBI:57305"/>
        <dbReference type="ChEBI" id="CHEBI:78442"/>
        <dbReference type="ChEBI" id="CHEBI:78522"/>
        <dbReference type="ChEBI" id="CHEBI:456215"/>
        <dbReference type="EC" id="6.1.1.14"/>
    </reaction>
</comment>
<evidence type="ECO:0000256" key="6">
    <source>
        <dbReference type="ARBA" id="ARBA00023146"/>
    </source>
</evidence>
<dbReference type="EMBL" id="FBTU01000016">
    <property type="protein sequence ID" value="CUW10348.1"/>
    <property type="molecule type" value="Genomic_DNA"/>
</dbReference>
<keyword evidence="6 8" id="KW-0030">Aminoacyl-tRNA synthetase</keyword>
<dbReference type="PRINTS" id="PR01045">
    <property type="entry name" value="TRNASYNTHGB"/>
</dbReference>
<keyword evidence="8" id="KW-0963">Cytoplasm</keyword>
<gene>
    <name evidence="8" type="primary">glyS</name>
    <name evidence="10" type="ORF">KSL4_1538</name>
    <name evidence="11" type="ORF">PL111_1595</name>
</gene>
<evidence type="ECO:0000313" key="13">
    <source>
        <dbReference type="Proteomes" id="UP000199047"/>
    </source>
</evidence>
<dbReference type="GO" id="GO:0005829">
    <property type="term" value="C:cytosol"/>
    <property type="evidence" value="ECO:0007669"/>
    <property type="project" value="TreeGrafter"/>
</dbReference>
<organism evidence="11 12">
    <name type="scientific">Leuconostoc inhae</name>
    <dbReference type="NCBI Taxonomy" id="178001"/>
    <lineage>
        <taxon>Bacteria</taxon>
        <taxon>Bacillati</taxon>
        <taxon>Bacillota</taxon>
        <taxon>Bacilli</taxon>
        <taxon>Lactobacillales</taxon>
        <taxon>Lactobacillaceae</taxon>
        <taxon>Leuconostoc</taxon>
    </lineage>
</organism>
<dbReference type="PANTHER" id="PTHR30075:SF2">
    <property type="entry name" value="GLYCINE--TRNA LIGASE, CHLOROPLASTIC_MITOCHONDRIAL 2"/>
    <property type="match status" value="1"/>
</dbReference>
<evidence type="ECO:0000256" key="7">
    <source>
        <dbReference type="ARBA" id="ARBA00047937"/>
    </source>
</evidence>
<dbReference type="GO" id="GO:0004820">
    <property type="term" value="F:glycine-tRNA ligase activity"/>
    <property type="evidence" value="ECO:0007669"/>
    <property type="project" value="UniProtKB-UniRule"/>
</dbReference>
<keyword evidence="4 8" id="KW-0067">ATP-binding</keyword>
<dbReference type="InterPro" id="IPR015944">
    <property type="entry name" value="Gly-tRNA-synth_bsu"/>
</dbReference>
<evidence type="ECO:0000313" key="12">
    <source>
        <dbReference type="Proteomes" id="UP000198868"/>
    </source>
</evidence>
<dbReference type="Pfam" id="PF02092">
    <property type="entry name" value="tRNA_synt_2f"/>
    <property type="match status" value="1"/>
</dbReference>
<comment type="subunit">
    <text evidence="8">Tetramer of two alpha and two beta subunits.</text>
</comment>
<reference evidence="12 13" key="1">
    <citation type="submission" date="2015-12" db="EMBL/GenBank/DDBJ databases">
        <authorList>
            <person name="Andreevskaya M."/>
        </authorList>
    </citation>
    <scope>NUCLEOTIDE SEQUENCE [LARGE SCALE GENOMIC DNA]</scope>
    <source>
        <strain evidence="10 13">KSL4-2</strain>
        <strain evidence="11 12">PL111</strain>
    </source>
</reference>
<evidence type="ECO:0000313" key="11">
    <source>
        <dbReference type="EMBL" id="CUW10348.1"/>
    </source>
</evidence>
<dbReference type="PROSITE" id="PS50861">
    <property type="entry name" value="AA_TRNA_LIGASE_II_GLYAB"/>
    <property type="match status" value="1"/>
</dbReference>
<evidence type="ECO:0000256" key="3">
    <source>
        <dbReference type="ARBA" id="ARBA00022741"/>
    </source>
</evidence>
<comment type="similarity">
    <text evidence="1 8">Belongs to the class-II aminoacyl-tRNA synthetase family.</text>
</comment>
<name>A0AAN2QUT7_9LACO</name>
<dbReference type="GO" id="GO:0005524">
    <property type="term" value="F:ATP binding"/>
    <property type="evidence" value="ECO:0007669"/>
    <property type="project" value="UniProtKB-UniRule"/>
</dbReference>
<keyword evidence="3 8" id="KW-0547">Nucleotide-binding</keyword>
<keyword evidence="13" id="KW-1185">Reference proteome</keyword>
<evidence type="ECO:0000256" key="4">
    <source>
        <dbReference type="ARBA" id="ARBA00022840"/>
    </source>
</evidence>
<protein>
    <recommendedName>
        <fullName evidence="8">Glycine--tRNA ligase beta subunit</fullName>
        <ecNumber evidence="8">6.1.1.14</ecNumber>
    </recommendedName>
    <alternativeName>
        <fullName evidence="8">Glycyl-tRNA synthetase beta subunit</fullName>
        <shortName evidence="8">GlyRS</shortName>
    </alternativeName>
</protein>
<evidence type="ECO:0000256" key="2">
    <source>
        <dbReference type="ARBA" id="ARBA00022598"/>
    </source>
</evidence>
<dbReference type="HAMAP" id="MF_00255">
    <property type="entry name" value="Gly_tRNA_synth_beta"/>
    <property type="match status" value="1"/>
</dbReference>
<keyword evidence="5 8" id="KW-0648">Protein biosynthesis</keyword>
<dbReference type="EC" id="6.1.1.14" evidence="8"/>
<proteinExistence type="inferred from homology"/>
<dbReference type="AlphaFoldDB" id="A0AAN2QUT7"/>